<sequence>MDYDKIFGSLSSWNALLPRNKNDDGKYVYRVVVSDQEFEELTKITTEAKCNNCKEYCDYNEIKIMDTVLPLVDSILSGHEKEKTWDCIKCNYTNRLSDTEIVEDAIKEPYFLGVVPKYPRRKDGLQDRHQYDRKVTQWAWNFIAELEEKSTQFREDYKENAKEFEAWDEEIDGGEESE</sequence>
<name>A0AAT9JF21_9VIRU</name>
<reference evidence="1" key="2">
    <citation type="submission" date="2024-03" db="EMBL/GenBank/DDBJ databases">
        <authorList>
            <person name="Ni Y."/>
            <person name="Xu T."/>
            <person name="Yan S."/>
            <person name="Chen L."/>
            <person name="Wang Y."/>
        </authorList>
    </citation>
    <scope>NUCLEOTIDE SEQUENCE</scope>
    <source>
        <strain evidence="1">NBC1</strain>
    </source>
</reference>
<reference evidence="1" key="1">
    <citation type="journal article" date="2024" name="Environ. Microbiol. Rep.">
        <title>Hiding in plain sight: The discovery of complete genomes of 11 hypothetical spindle-shaped viruses that putatively infect mesophilic ammonia-oxidizing archaea.</title>
        <authorList>
            <person name="Ni Y."/>
            <person name="Xu T."/>
            <person name="Yan S."/>
            <person name="Chen L."/>
            <person name="Wang Y."/>
        </authorList>
    </citation>
    <scope>NUCLEOTIDE SEQUENCE</scope>
    <source>
        <strain evidence="1">NBC1</strain>
    </source>
</reference>
<proteinExistence type="predicted"/>
<accession>A0AAT9JF21</accession>
<organism evidence="1">
    <name type="scientific">Nitrosopumilaceae spindle-shaped virus</name>
    <dbReference type="NCBI Taxonomy" id="3065433"/>
    <lineage>
        <taxon>Viruses</taxon>
    </lineage>
</organism>
<dbReference type="EMBL" id="BK067786">
    <property type="protein sequence ID" value="DBA51868.1"/>
    <property type="molecule type" value="Genomic_DNA"/>
</dbReference>
<protein>
    <submittedName>
        <fullName evidence="1">ORF10</fullName>
    </submittedName>
</protein>
<evidence type="ECO:0000313" key="1">
    <source>
        <dbReference type="EMBL" id="DBA51868.1"/>
    </source>
</evidence>